<proteinExistence type="predicted"/>
<dbReference type="RefSeq" id="WP_139929325.1">
    <property type="nucleotide sequence ID" value="NZ_CP040915.1"/>
</dbReference>
<dbReference type="AlphaFoldDB" id="A0A5B8C4U1"/>
<protein>
    <submittedName>
        <fullName evidence="1">Uncharacterized protein</fullName>
    </submittedName>
</protein>
<dbReference type="OrthoDB" id="8111537at2"/>
<organism evidence="1 2">
    <name type="scientific">Georgenia yuyongxinii</name>
    <dbReference type="NCBI Taxonomy" id="2589797"/>
    <lineage>
        <taxon>Bacteria</taxon>
        <taxon>Bacillati</taxon>
        <taxon>Actinomycetota</taxon>
        <taxon>Actinomycetes</taxon>
        <taxon>Micrococcales</taxon>
        <taxon>Bogoriellaceae</taxon>
        <taxon>Georgenia</taxon>
    </lineage>
</organism>
<dbReference type="Proteomes" id="UP000314616">
    <property type="component" value="Chromosome"/>
</dbReference>
<gene>
    <name evidence="1" type="ORF">FE374_11850</name>
</gene>
<dbReference type="EMBL" id="CP040915">
    <property type="protein sequence ID" value="QDC25207.1"/>
    <property type="molecule type" value="Genomic_DNA"/>
</dbReference>
<reference evidence="1 2" key="1">
    <citation type="submission" date="2019-05" db="EMBL/GenBank/DDBJ databases">
        <title>Georgenia *** sp. nov., and Georgenia *** sp. nov., isolated from the intestinal contents of plateau pika (Ochotona curzoniae) in the Qinghai-Tibet plateau of China.</title>
        <authorList>
            <person name="Tian Z."/>
        </authorList>
    </citation>
    <scope>NUCLEOTIDE SEQUENCE [LARGE SCALE GENOMIC DNA]</scope>
    <source>
        <strain evidence="1 2">Z443</strain>
    </source>
</reference>
<name>A0A5B8C4U1_9MICO</name>
<accession>A0A5B8C4U1</accession>
<sequence length="112" mass="12026">MDADISDLLAALRADGAVLNATASGRYEITTFQGRALDAPTVLLVTEEHLHALLDAMRPDAVEALGPPGRGEDRAHQLLLVHLEEAMVATELPPEVIRVLPRGIVVTERSTL</sequence>
<evidence type="ECO:0000313" key="1">
    <source>
        <dbReference type="EMBL" id="QDC25207.1"/>
    </source>
</evidence>
<dbReference type="KEGG" id="gyu:FE374_11850"/>
<evidence type="ECO:0000313" key="2">
    <source>
        <dbReference type="Proteomes" id="UP000314616"/>
    </source>
</evidence>